<evidence type="ECO:0000313" key="10">
    <source>
        <dbReference type="EMBL" id="KDN48845.1"/>
    </source>
</evidence>
<sequence length="881" mass="95038">MSVTAGLDYLEDGFSASSVTMLRLRQILFENGIVLPSTARKADLVDAFGVHIVPQREKLRRRKLKDGSAKADGTGIQDMRDGADGVHTIAASPAAYSKRRQTVNEGGSESESGTTESRISMDRPRGRKGSRVASAAKDIDHPASSPSRKSPTRSRSSSPRKREKPNEPKSILSNISDREDSGSDKKKMKSQSVKRRTSVTFNPDIKYHDDDGDISNFSTANPFQSGSPAPGSGTMPRKSAPARVRAGGTPAHSPRAAAPGIETSSSSSSASAVKALPVLRNFMDPLIAASTPPRAVGQVVRRIVSAGSAVAGSVTGRVSPAEASEEETGEEDDEGGDEYQDEEDDAAGGGAEDSMATTVDSSFDVNTDPSPSIHALREKRKRQGGRSSLSHETTNLWKGDSPMNSKSRRGGHSVFSHAGKNTRGAAAARAEERWARLQRLGLCFIALYSLFVFYVATLETRTIGFCDTGSNTNSALASQQALRQAAQAAAHGTGGGLNQEGDDQLLNVTLSSFVPDRWLPQTCTPCPAHADCRDGAFVRCSTSDFLLSASLTSKVPVLRSFAPLSWLAPTCMPDTHKLVLALELGSELERVLADWHGQVLCGYQSPHEAIADGKLSAAKDREEAGALPAVLLKADLHARMDRDMVDDEYFEQLWTMALGEYEKSSEVKRLRPTFNSTARGAVGAVLGEESSVSVLVDNDEQDLLYAPRAIMSLSCSVSLRVHSFLRRFRLFGLLLVALLGLLDWTRRHWAQRASESKRIAELVQIALEHLQEQEYNHAVHPVLHPEPFLATAQLRDHVLASEHSTKARKRLWAKVSRVVEENANVRTRQAQRRGEWARVWEWIGGGAGTCAQRSGAASPVPIPSVAASAAAVPEMAEKKSG</sequence>
<feature type="compositionally biased region" description="Polar residues" evidence="7">
    <location>
        <begin position="355"/>
        <end position="370"/>
    </location>
</feature>
<keyword evidence="2" id="KW-0597">Phosphoprotein</keyword>
<gene>
    <name evidence="10" type="ORF">K437DRAFT_255393</name>
</gene>
<keyword evidence="11" id="KW-1185">Reference proteome</keyword>
<dbReference type="Gene3D" id="1.10.10.1180">
    <property type="entry name" value="MAN1, winged-helix domain"/>
    <property type="match status" value="1"/>
</dbReference>
<dbReference type="GO" id="GO:0071763">
    <property type="term" value="P:nuclear membrane organization"/>
    <property type="evidence" value="ECO:0007669"/>
    <property type="project" value="TreeGrafter"/>
</dbReference>
<dbReference type="OrthoDB" id="5376590at2759"/>
<dbReference type="InterPro" id="IPR018996">
    <property type="entry name" value="Man1/Src1-like_C"/>
</dbReference>
<dbReference type="OMA" id="FCEIPEE"/>
<feature type="compositionally biased region" description="Basic and acidic residues" evidence="7">
    <location>
        <begin position="176"/>
        <end position="185"/>
    </location>
</feature>
<evidence type="ECO:0000313" key="11">
    <source>
        <dbReference type="Proteomes" id="UP000027361"/>
    </source>
</evidence>
<dbReference type="InterPro" id="IPR041885">
    <property type="entry name" value="MAN1_winged_helix_dom"/>
</dbReference>
<name>A0A066WDN3_TILAU</name>
<dbReference type="AlphaFoldDB" id="A0A066WDN3"/>
<feature type="region of interest" description="Disordered" evidence="7">
    <location>
        <begin position="309"/>
        <end position="420"/>
    </location>
</feature>
<dbReference type="RefSeq" id="XP_013244211.1">
    <property type="nucleotide sequence ID" value="XM_013388757.1"/>
</dbReference>
<dbReference type="Pfam" id="PF09402">
    <property type="entry name" value="MSC"/>
    <property type="match status" value="1"/>
</dbReference>
<feature type="domain" description="Man1/Src1-like C-terminal" evidence="8">
    <location>
        <begin position="448"/>
        <end position="844"/>
    </location>
</feature>
<feature type="compositionally biased region" description="Acidic residues" evidence="7">
    <location>
        <begin position="323"/>
        <end position="346"/>
    </location>
</feature>
<evidence type="ECO:0008006" key="12">
    <source>
        <dbReference type="Google" id="ProtNLM"/>
    </source>
</evidence>
<keyword evidence="4" id="KW-1133">Transmembrane helix</keyword>
<dbReference type="InterPro" id="IPR025856">
    <property type="entry name" value="HeH/LEM_domain"/>
</dbReference>
<evidence type="ECO:0000256" key="2">
    <source>
        <dbReference type="ARBA" id="ARBA00022553"/>
    </source>
</evidence>
<evidence type="ECO:0000259" key="8">
    <source>
        <dbReference type="Pfam" id="PF09402"/>
    </source>
</evidence>
<evidence type="ECO:0000256" key="5">
    <source>
        <dbReference type="ARBA" id="ARBA00023136"/>
    </source>
</evidence>
<dbReference type="GO" id="GO:0005783">
    <property type="term" value="C:endoplasmic reticulum"/>
    <property type="evidence" value="ECO:0007669"/>
    <property type="project" value="TreeGrafter"/>
</dbReference>
<dbReference type="PANTHER" id="PTHR47808">
    <property type="entry name" value="INNER NUCLEAR MEMBRANE PROTEIN HEH2-RELATED"/>
    <property type="match status" value="1"/>
</dbReference>
<feature type="compositionally biased region" description="Basic residues" evidence="7">
    <location>
        <begin position="186"/>
        <end position="197"/>
    </location>
</feature>
<dbReference type="InterPro" id="IPR044780">
    <property type="entry name" value="Heh2/Src1"/>
</dbReference>
<dbReference type="InParanoid" id="A0A066WDN3"/>
<evidence type="ECO:0000256" key="7">
    <source>
        <dbReference type="SAM" id="MobiDB-lite"/>
    </source>
</evidence>
<dbReference type="PANTHER" id="PTHR47808:SF2">
    <property type="entry name" value="LEM DOMAIN-CONTAINING PROTEIN 2"/>
    <property type="match status" value="1"/>
</dbReference>
<evidence type="ECO:0000256" key="1">
    <source>
        <dbReference type="ARBA" id="ARBA00004540"/>
    </source>
</evidence>
<evidence type="ECO:0000256" key="6">
    <source>
        <dbReference type="ARBA" id="ARBA00023242"/>
    </source>
</evidence>
<keyword evidence="5" id="KW-0472">Membrane</keyword>
<keyword evidence="6" id="KW-0539">Nucleus</keyword>
<dbReference type="GO" id="GO:0005637">
    <property type="term" value="C:nuclear inner membrane"/>
    <property type="evidence" value="ECO:0007669"/>
    <property type="project" value="UniProtKB-SubCell"/>
</dbReference>
<protein>
    <recommendedName>
        <fullName evidence="12">Man1/Src1 C-terminal domain-containing protein</fullName>
    </recommendedName>
</protein>
<dbReference type="Pfam" id="PF12949">
    <property type="entry name" value="HeH"/>
    <property type="match status" value="1"/>
</dbReference>
<dbReference type="GeneID" id="25264139"/>
<dbReference type="GO" id="GO:0034399">
    <property type="term" value="C:nuclear periphery"/>
    <property type="evidence" value="ECO:0007669"/>
    <property type="project" value="TreeGrafter"/>
</dbReference>
<evidence type="ECO:0000256" key="3">
    <source>
        <dbReference type="ARBA" id="ARBA00022692"/>
    </source>
</evidence>
<feature type="compositionally biased region" description="Low complexity" evidence="7">
    <location>
        <begin position="142"/>
        <end position="157"/>
    </location>
</feature>
<accession>A0A066WDN3</accession>
<proteinExistence type="predicted"/>
<dbReference type="Proteomes" id="UP000027361">
    <property type="component" value="Unassembled WGS sequence"/>
</dbReference>
<dbReference type="GO" id="GO:0003682">
    <property type="term" value="F:chromatin binding"/>
    <property type="evidence" value="ECO:0007669"/>
    <property type="project" value="InterPro"/>
</dbReference>
<reference evidence="10 11" key="1">
    <citation type="submission" date="2014-05" db="EMBL/GenBank/DDBJ databases">
        <title>Draft genome sequence of a rare smut relative, Tilletiaria anomala UBC 951.</title>
        <authorList>
            <consortium name="DOE Joint Genome Institute"/>
            <person name="Toome M."/>
            <person name="Kuo A."/>
            <person name="Henrissat B."/>
            <person name="Lipzen A."/>
            <person name="Tritt A."/>
            <person name="Yoshinaga Y."/>
            <person name="Zane M."/>
            <person name="Barry K."/>
            <person name="Grigoriev I.V."/>
            <person name="Spatafora J.W."/>
            <person name="Aimea M.C."/>
        </authorList>
    </citation>
    <scope>NUCLEOTIDE SEQUENCE [LARGE SCALE GENOMIC DNA]</scope>
    <source>
        <strain evidence="10 11">UBC 951</strain>
    </source>
</reference>
<dbReference type="EMBL" id="JMSN01000023">
    <property type="protein sequence ID" value="KDN48845.1"/>
    <property type="molecule type" value="Genomic_DNA"/>
</dbReference>
<keyword evidence="3" id="KW-0812">Transmembrane</keyword>
<feature type="compositionally biased region" description="Low complexity" evidence="7">
    <location>
        <begin position="105"/>
        <end position="117"/>
    </location>
</feature>
<comment type="subcellular location">
    <subcellularLocation>
        <location evidence="1">Nucleus inner membrane</location>
    </subcellularLocation>
</comment>
<organism evidence="10 11">
    <name type="scientific">Tilletiaria anomala (strain ATCC 24038 / CBS 436.72 / UBC 951)</name>
    <dbReference type="NCBI Taxonomy" id="1037660"/>
    <lineage>
        <taxon>Eukaryota</taxon>
        <taxon>Fungi</taxon>
        <taxon>Dikarya</taxon>
        <taxon>Basidiomycota</taxon>
        <taxon>Ustilaginomycotina</taxon>
        <taxon>Exobasidiomycetes</taxon>
        <taxon>Georgefischeriales</taxon>
        <taxon>Tilletiariaceae</taxon>
        <taxon>Tilletiaria</taxon>
    </lineage>
</organism>
<comment type="caution">
    <text evidence="10">The sequence shown here is derived from an EMBL/GenBank/DDBJ whole genome shotgun (WGS) entry which is preliminary data.</text>
</comment>
<feature type="domain" description="HeH/LEM" evidence="9">
    <location>
        <begin position="16"/>
        <end position="48"/>
    </location>
</feature>
<dbReference type="STRING" id="1037660.A0A066WDN3"/>
<feature type="compositionally biased region" description="Polar residues" evidence="7">
    <location>
        <begin position="215"/>
        <end position="227"/>
    </location>
</feature>
<feature type="compositionally biased region" description="Polar residues" evidence="7">
    <location>
        <begin position="385"/>
        <end position="396"/>
    </location>
</feature>
<feature type="region of interest" description="Disordered" evidence="7">
    <location>
        <begin position="60"/>
        <end position="270"/>
    </location>
</feature>
<evidence type="ECO:0000256" key="4">
    <source>
        <dbReference type="ARBA" id="ARBA00022989"/>
    </source>
</evidence>
<evidence type="ECO:0000259" key="9">
    <source>
        <dbReference type="Pfam" id="PF12949"/>
    </source>
</evidence>
<dbReference type="CDD" id="cd12935">
    <property type="entry name" value="LEM_like"/>
    <property type="match status" value="1"/>
</dbReference>
<dbReference type="HOGENOM" id="CLU_010838_1_0_1"/>